<accession>A0A518C936</accession>
<dbReference type="InterPro" id="IPR013328">
    <property type="entry name" value="6PGD_dom2"/>
</dbReference>
<dbReference type="OrthoDB" id="1271986at2"/>
<dbReference type="InterPro" id="IPR051265">
    <property type="entry name" value="HIBADH-related_NP60_sf"/>
</dbReference>
<dbReference type="EMBL" id="CP036289">
    <property type="protein sequence ID" value="QDU75745.1"/>
    <property type="molecule type" value="Genomic_DNA"/>
</dbReference>
<sequence length="304" mass="32511">MTETPLETIGILAPGEMGSALADVFRRNGCRVITSVQNRSDRTKQIVKAAQLETLPTLQEVVDQSSILISTAPPQHAADLAKEVVDLVPREGTLYIDANSIAPQTTRHIHQLVSSAGMTMVDMAIRGLASKLVQQGAIYLSGPQLERIAPLLRPIETEDLGDEVGSASLLKMLMGGLSKGVATLVMELGVGAERAGILDRFLQGVGRYYPDVMAAMESVLPTYPQHAGRRAHELHEVAACLAECGIESQVVAGSGRLLQSCSQTDLEQSSAQLKTANVHEIIRALSHQSSFLSLSTGQPFVDSH</sequence>
<feature type="domain" description="6-phosphogluconate dehydrogenase NADP-binding" evidence="1">
    <location>
        <begin position="9"/>
        <end position="149"/>
    </location>
</feature>
<dbReference type="InterPro" id="IPR015814">
    <property type="entry name" value="Pgluconate_DH_NAD-bd_C"/>
</dbReference>
<dbReference type="Proteomes" id="UP000318626">
    <property type="component" value="Chromosome"/>
</dbReference>
<proteinExistence type="predicted"/>
<dbReference type="InterPro" id="IPR036291">
    <property type="entry name" value="NAD(P)-bd_dom_sf"/>
</dbReference>
<dbReference type="SUPFAM" id="SSF48179">
    <property type="entry name" value="6-phosphogluconate dehydrogenase C-terminal domain-like"/>
    <property type="match status" value="1"/>
</dbReference>
<dbReference type="Gene3D" id="1.10.1040.10">
    <property type="entry name" value="N-(1-d-carboxylethyl)-l-norvaline Dehydrogenase, domain 2"/>
    <property type="match status" value="1"/>
</dbReference>
<reference evidence="4" key="1">
    <citation type="submission" date="2019-02" db="EMBL/GenBank/DDBJ databases">
        <title>Deep-cultivation of Planctomycetes and their phenomic and genomic characterization uncovers novel biology.</title>
        <authorList>
            <person name="Wiegand S."/>
            <person name="Jogler M."/>
            <person name="Boedeker C."/>
            <person name="Pinto D."/>
            <person name="Vollmers J."/>
            <person name="Rivas-Marin E."/>
            <person name="Kohn T."/>
            <person name="Peeters S.H."/>
            <person name="Heuer A."/>
            <person name="Rast P."/>
            <person name="Oberbeckmann S."/>
            <person name="Bunk B."/>
            <person name="Jeske O."/>
            <person name="Meyerdierks A."/>
            <person name="Storesund J.E."/>
            <person name="Kallscheuer N."/>
            <person name="Luecker S."/>
            <person name="Lage O.M."/>
            <person name="Pohl T."/>
            <person name="Merkel B.J."/>
            <person name="Hornburger P."/>
            <person name="Mueller R.-W."/>
            <person name="Bruemmer F."/>
            <person name="Labrenz M."/>
            <person name="Spormann A.M."/>
            <person name="Op den Camp H."/>
            <person name="Overmann J."/>
            <person name="Amann R."/>
            <person name="Jetten M.S.M."/>
            <person name="Mascher T."/>
            <person name="Medema M.H."/>
            <person name="Devos D.P."/>
            <person name="Kaster A.-K."/>
            <person name="Ovreas L."/>
            <person name="Rohde M."/>
            <person name="Galperin M.Y."/>
            <person name="Jogler C."/>
        </authorList>
    </citation>
    <scope>NUCLEOTIDE SEQUENCE [LARGE SCALE GENOMIC DNA]</scope>
    <source>
        <strain evidence="4">Pan97</strain>
    </source>
</reference>
<evidence type="ECO:0000313" key="3">
    <source>
        <dbReference type="EMBL" id="QDU75745.1"/>
    </source>
</evidence>
<dbReference type="InterPro" id="IPR008927">
    <property type="entry name" value="6-PGluconate_DH-like_C_sf"/>
</dbReference>
<evidence type="ECO:0000259" key="2">
    <source>
        <dbReference type="Pfam" id="PF09130"/>
    </source>
</evidence>
<protein>
    <submittedName>
        <fullName evidence="3">Tartronate semialdehyde reductase</fullName>
    </submittedName>
</protein>
<evidence type="ECO:0000313" key="4">
    <source>
        <dbReference type="Proteomes" id="UP000318626"/>
    </source>
</evidence>
<dbReference type="AlphaFoldDB" id="A0A518C936"/>
<dbReference type="RefSeq" id="WP_144973361.1">
    <property type="nucleotide sequence ID" value="NZ_CP036289.1"/>
</dbReference>
<dbReference type="PANTHER" id="PTHR43580">
    <property type="entry name" value="OXIDOREDUCTASE GLYR1-RELATED"/>
    <property type="match status" value="1"/>
</dbReference>
<dbReference type="Pfam" id="PF09130">
    <property type="entry name" value="DUF1932"/>
    <property type="match status" value="1"/>
</dbReference>
<dbReference type="SUPFAM" id="SSF51735">
    <property type="entry name" value="NAD(P)-binding Rossmann-fold domains"/>
    <property type="match status" value="1"/>
</dbReference>
<dbReference type="Pfam" id="PF03446">
    <property type="entry name" value="NAD_binding_2"/>
    <property type="match status" value="1"/>
</dbReference>
<dbReference type="Gene3D" id="3.40.50.720">
    <property type="entry name" value="NAD(P)-binding Rossmann-like Domain"/>
    <property type="match status" value="1"/>
</dbReference>
<organism evidence="3 4">
    <name type="scientific">Bremerella volcania</name>
    <dbReference type="NCBI Taxonomy" id="2527984"/>
    <lineage>
        <taxon>Bacteria</taxon>
        <taxon>Pseudomonadati</taxon>
        <taxon>Planctomycetota</taxon>
        <taxon>Planctomycetia</taxon>
        <taxon>Pirellulales</taxon>
        <taxon>Pirellulaceae</taxon>
        <taxon>Bremerella</taxon>
    </lineage>
</organism>
<feature type="domain" description="Phosphogluconate dehydrogenase NAD-binding putative C-terminal" evidence="2">
    <location>
        <begin position="192"/>
        <end position="259"/>
    </location>
</feature>
<dbReference type="InterPro" id="IPR006115">
    <property type="entry name" value="6PGDH_NADP-bd"/>
</dbReference>
<name>A0A518C936_9BACT</name>
<dbReference type="PANTHER" id="PTHR43580:SF2">
    <property type="entry name" value="CYTOKINE-LIKE NUCLEAR FACTOR N-PAC"/>
    <property type="match status" value="1"/>
</dbReference>
<evidence type="ECO:0000259" key="1">
    <source>
        <dbReference type="Pfam" id="PF03446"/>
    </source>
</evidence>
<dbReference type="KEGG" id="bvo:Pan97_27870"/>
<gene>
    <name evidence="3" type="ORF">Pan97_27870</name>
</gene>
<dbReference type="GO" id="GO:0050661">
    <property type="term" value="F:NADP binding"/>
    <property type="evidence" value="ECO:0007669"/>
    <property type="project" value="InterPro"/>
</dbReference>
<keyword evidence="4" id="KW-1185">Reference proteome</keyword>